<keyword evidence="8" id="KW-1185">Reference proteome</keyword>
<dbReference type="PANTHER" id="PTHR30250:SF11">
    <property type="entry name" value="O-ANTIGEN TRANSPORTER-RELATED"/>
    <property type="match status" value="1"/>
</dbReference>
<comment type="caution">
    <text evidence="7">The sequence shown here is derived from an EMBL/GenBank/DDBJ whole genome shotgun (WGS) entry which is preliminary data.</text>
</comment>
<comment type="subcellular location">
    <subcellularLocation>
        <location evidence="1">Cell membrane</location>
        <topology evidence="1">Multi-pass membrane protein</topology>
    </subcellularLocation>
</comment>
<keyword evidence="2" id="KW-1003">Cell membrane</keyword>
<feature type="transmembrane region" description="Helical" evidence="6">
    <location>
        <begin position="28"/>
        <end position="46"/>
    </location>
</feature>
<feature type="transmembrane region" description="Helical" evidence="6">
    <location>
        <begin position="302"/>
        <end position="331"/>
    </location>
</feature>
<proteinExistence type="predicted"/>
<feature type="transmembrane region" description="Helical" evidence="6">
    <location>
        <begin position="67"/>
        <end position="87"/>
    </location>
</feature>
<evidence type="ECO:0000256" key="1">
    <source>
        <dbReference type="ARBA" id="ARBA00004651"/>
    </source>
</evidence>
<dbReference type="EMBL" id="QYRT01000010">
    <property type="protein sequence ID" value="TIH37799.1"/>
    <property type="molecule type" value="Genomic_DNA"/>
</dbReference>
<evidence type="ECO:0000313" key="7">
    <source>
        <dbReference type="EMBL" id="TIH37799.1"/>
    </source>
</evidence>
<keyword evidence="5 6" id="KW-0472">Membrane</keyword>
<feature type="transmembrane region" description="Helical" evidence="6">
    <location>
        <begin position="232"/>
        <end position="254"/>
    </location>
</feature>
<evidence type="ECO:0000256" key="4">
    <source>
        <dbReference type="ARBA" id="ARBA00022989"/>
    </source>
</evidence>
<keyword evidence="4 6" id="KW-1133">Transmembrane helix</keyword>
<dbReference type="GO" id="GO:0005886">
    <property type="term" value="C:plasma membrane"/>
    <property type="evidence" value="ECO:0007669"/>
    <property type="project" value="UniProtKB-SubCell"/>
</dbReference>
<name>A0A4T2C291_9MICO</name>
<dbReference type="Proteomes" id="UP000306192">
    <property type="component" value="Unassembled WGS sequence"/>
</dbReference>
<evidence type="ECO:0000256" key="5">
    <source>
        <dbReference type="ARBA" id="ARBA00023136"/>
    </source>
</evidence>
<gene>
    <name evidence="7" type="ORF">D4765_07235</name>
</gene>
<feature type="transmembrane region" description="Helical" evidence="6">
    <location>
        <begin position="369"/>
        <end position="390"/>
    </location>
</feature>
<feature type="transmembrane region" description="Helical" evidence="6">
    <location>
        <begin position="99"/>
        <end position="117"/>
    </location>
</feature>
<protein>
    <recommendedName>
        <fullName evidence="9">Polysaccharide biosynthesis protein</fullName>
    </recommendedName>
</protein>
<evidence type="ECO:0000256" key="6">
    <source>
        <dbReference type="SAM" id="Phobius"/>
    </source>
</evidence>
<dbReference type="InterPro" id="IPR050833">
    <property type="entry name" value="Poly_Biosynth_Transport"/>
</dbReference>
<feature type="transmembrane region" description="Helical" evidence="6">
    <location>
        <begin position="343"/>
        <end position="363"/>
    </location>
</feature>
<reference evidence="7 8" key="1">
    <citation type="journal article" date="2019" name="Microorganisms">
        <title>Systematic Affiliation and Genome Analysis of Subtercola vilae DB165(T) with Particular Emphasis on Cold Adaptation of an Isolate from a High-Altitude Cold Volcano Lake.</title>
        <authorList>
            <person name="Villalobos A.S."/>
            <person name="Wiese J."/>
            <person name="Imhoff J.F."/>
            <person name="Dorador C."/>
            <person name="Keller A."/>
            <person name="Hentschel U."/>
        </authorList>
    </citation>
    <scope>NUCLEOTIDE SEQUENCE [LARGE SCALE GENOMIC DNA]</scope>
    <source>
        <strain evidence="7 8">DB165</strain>
    </source>
</reference>
<evidence type="ECO:0000256" key="2">
    <source>
        <dbReference type="ARBA" id="ARBA00022475"/>
    </source>
</evidence>
<dbReference type="AlphaFoldDB" id="A0A4T2C291"/>
<organism evidence="7 8">
    <name type="scientific">Subtercola vilae</name>
    <dbReference type="NCBI Taxonomy" id="2056433"/>
    <lineage>
        <taxon>Bacteria</taxon>
        <taxon>Bacillati</taxon>
        <taxon>Actinomycetota</taxon>
        <taxon>Actinomycetes</taxon>
        <taxon>Micrococcales</taxon>
        <taxon>Microbacteriaceae</taxon>
        <taxon>Subtercola</taxon>
    </lineage>
</organism>
<dbReference type="PANTHER" id="PTHR30250">
    <property type="entry name" value="PST FAMILY PREDICTED COLANIC ACID TRANSPORTER"/>
    <property type="match status" value="1"/>
</dbReference>
<evidence type="ECO:0008006" key="9">
    <source>
        <dbReference type="Google" id="ProtNLM"/>
    </source>
</evidence>
<feature type="transmembrane region" description="Helical" evidence="6">
    <location>
        <begin position="129"/>
        <end position="150"/>
    </location>
</feature>
<feature type="transmembrane region" description="Helical" evidence="6">
    <location>
        <begin position="156"/>
        <end position="176"/>
    </location>
</feature>
<accession>A0A4T2C291</accession>
<feature type="transmembrane region" description="Helical" evidence="6">
    <location>
        <begin position="274"/>
        <end position="296"/>
    </location>
</feature>
<feature type="transmembrane region" description="Helical" evidence="6">
    <location>
        <begin position="197"/>
        <end position="220"/>
    </location>
</feature>
<keyword evidence="3 6" id="KW-0812">Transmembrane</keyword>
<evidence type="ECO:0000256" key="3">
    <source>
        <dbReference type="ARBA" id="ARBA00022692"/>
    </source>
</evidence>
<sequence length="410" mass="42863">MAGFGSYVLLVVVARGTASTPAEYSNFAVFWSLTVTIGLGFFYPLEQETARSIAGTKPVEGGRMARYVVTCGGALAVVTSILALVLLTPWGVSYIGEPGLVVALVLSFVGYAVQYPIRGLMSGSHRTTHYSAILAVEGALRIGLPLGVLIVGIHSALPFAFVVPLAAAASVLPVFIQRDRSWLRYDRVRPALFNSRLARLVIAALSIQLILNSGTLLAKALGDPATDSLTGQILNCLSIARVPVFAYQVVQILYLPRLAAQWKSNDVRGVKQTLMVAIGAALAIGVVLTVGMVWLGPWVLSLLFGSALVLSGQGILLVSLGVAVFLIALVTSDGSLALGLHSLVIRSWALGVVAAAVPVLLLHDDVARVTAPLIVGASVALVQLAVGLGLRVSRTSHTASPAANIASNEY</sequence>
<evidence type="ECO:0000313" key="8">
    <source>
        <dbReference type="Proteomes" id="UP000306192"/>
    </source>
</evidence>